<name>A0A8B6BY41_MYTGA</name>
<dbReference type="OrthoDB" id="6164888at2759"/>
<organism evidence="2 3">
    <name type="scientific">Mytilus galloprovincialis</name>
    <name type="common">Mediterranean mussel</name>
    <dbReference type="NCBI Taxonomy" id="29158"/>
    <lineage>
        <taxon>Eukaryota</taxon>
        <taxon>Metazoa</taxon>
        <taxon>Spiralia</taxon>
        <taxon>Lophotrochozoa</taxon>
        <taxon>Mollusca</taxon>
        <taxon>Bivalvia</taxon>
        <taxon>Autobranchia</taxon>
        <taxon>Pteriomorphia</taxon>
        <taxon>Mytilida</taxon>
        <taxon>Mytiloidea</taxon>
        <taxon>Mytilidae</taxon>
        <taxon>Mytilinae</taxon>
        <taxon>Mytilus</taxon>
    </lineage>
</organism>
<reference evidence="2" key="1">
    <citation type="submission" date="2018-11" db="EMBL/GenBank/DDBJ databases">
        <authorList>
            <person name="Alioto T."/>
            <person name="Alioto T."/>
        </authorList>
    </citation>
    <scope>NUCLEOTIDE SEQUENCE</scope>
</reference>
<proteinExistence type="predicted"/>
<dbReference type="AlphaFoldDB" id="A0A8B6BY41"/>
<dbReference type="Proteomes" id="UP000596742">
    <property type="component" value="Unassembled WGS sequence"/>
</dbReference>
<protein>
    <submittedName>
        <fullName evidence="2">Uncharacterized protein</fullName>
    </submittedName>
</protein>
<comment type="caution">
    <text evidence="2">The sequence shown here is derived from an EMBL/GenBank/DDBJ whole genome shotgun (WGS) entry which is preliminary data.</text>
</comment>
<accession>A0A8B6BY41</accession>
<dbReference type="EMBL" id="UYJE01000934">
    <property type="protein sequence ID" value="VDH97757.1"/>
    <property type="molecule type" value="Genomic_DNA"/>
</dbReference>
<keyword evidence="3" id="KW-1185">Reference proteome</keyword>
<keyword evidence="1" id="KW-0812">Transmembrane</keyword>
<keyword evidence="1" id="KW-1133">Transmembrane helix</keyword>
<evidence type="ECO:0000313" key="2">
    <source>
        <dbReference type="EMBL" id="VDH97757.1"/>
    </source>
</evidence>
<evidence type="ECO:0000256" key="1">
    <source>
        <dbReference type="SAM" id="Phobius"/>
    </source>
</evidence>
<sequence>MSKYSIMCKVYEVVVFFLFSLGPVCSKVNWYVQSPKIVLGGHVTLFCNTSTVQNSCKGCPTSWFGGENFKVLSYNGFTASSSKYLLTTSADGFGIIIKDFTEKDLEYPYKCSFGFHSFANNLTLDKNYEYQPSNDEIKTKHATHNSVLYVEIQLHKAHPEPNCTAIIDKKDISSELINSSRKIGLFYSVKLRLYINIKEHSCKGRLQILCRVGAKEIRVSDHNINHTCQDVLITTKGFEMETYPVILILLSLLLVLLLPFIYCLKVKDTRDITLKLCMQSGNRFKDNTPHSNEYQNQGAAVVTKPIICLTKIQKFPTDHLQDHNFSSSNNIYETKDNLIDSANFNSDEYNQMLDTMDITENKTENETLHLLLSDVKNGPLSSFGYCQDMKTKV</sequence>
<evidence type="ECO:0000313" key="3">
    <source>
        <dbReference type="Proteomes" id="UP000596742"/>
    </source>
</evidence>
<gene>
    <name evidence="2" type="ORF">MGAL_10B054449</name>
</gene>
<keyword evidence="1" id="KW-0472">Membrane</keyword>
<feature type="transmembrane region" description="Helical" evidence="1">
    <location>
        <begin position="243"/>
        <end position="264"/>
    </location>
</feature>